<evidence type="ECO:0000313" key="2">
    <source>
        <dbReference type="Proteomes" id="UP000030645"/>
    </source>
</evidence>
<reference evidence="2" key="1">
    <citation type="submission" date="2013-01" db="EMBL/GenBank/DDBJ databases">
        <title>Draft Genome Sequence of a Mulberry Tree, Morus notabilis C.K. Schneid.</title>
        <authorList>
            <person name="He N."/>
            <person name="Zhao S."/>
        </authorList>
    </citation>
    <scope>NUCLEOTIDE SEQUENCE</scope>
</reference>
<gene>
    <name evidence="1" type="ORF">L484_008808</name>
</gene>
<keyword evidence="2" id="KW-1185">Reference proteome</keyword>
<organism evidence="1 2">
    <name type="scientific">Morus notabilis</name>
    <dbReference type="NCBI Taxonomy" id="981085"/>
    <lineage>
        <taxon>Eukaryota</taxon>
        <taxon>Viridiplantae</taxon>
        <taxon>Streptophyta</taxon>
        <taxon>Embryophyta</taxon>
        <taxon>Tracheophyta</taxon>
        <taxon>Spermatophyta</taxon>
        <taxon>Magnoliopsida</taxon>
        <taxon>eudicotyledons</taxon>
        <taxon>Gunneridae</taxon>
        <taxon>Pentapetalae</taxon>
        <taxon>rosids</taxon>
        <taxon>fabids</taxon>
        <taxon>Rosales</taxon>
        <taxon>Moraceae</taxon>
        <taxon>Moreae</taxon>
        <taxon>Morus</taxon>
    </lineage>
</organism>
<evidence type="ECO:0000313" key="1">
    <source>
        <dbReference type="EMBL" id="EXB61740.1"/>
    </source>
</evidence>
<proteinExistence type="predicted"/>
<dbReference type="EMBL" id="KE344417">
    <property type="protein sequence ID" value="EXB61740.1"/>
    <property type="molecule type" value="Genomic_DNA"/>
</dbReference>
<dbReference type="AlphaFoldDB" id="W9RA42"/>
<sequence length="76" mass="7952">MGQFNATISVIGRKPDSTVIIAASKNTNADDDALAKAEAISFALLLAEFYGYFPVTTIESASAKVTIEVGTLPLTT</sequence>
<protein>
    <submittedName>
        <fullName evidence="1">Uncharacterized protein</fullName>
    </submittedName>
</protein>
<accession>W9RA42</accession>
<dbReference type="Proteomes" id="UP000030645">
    <property type="component" value="Unassembled WGS sequence"/>
</dbReference>
<name>W9RA42_9ROSA</name>